<accession>A0ABR9JCH0</accession>
<feature type="domain" description="Xylose isomerase-like TIM barrel" evidence="4">
    <location>
        <begin position="19"/>
        <end position="265"/>
    </location>
</feature>
<organism evidence="5 6">
    <name type="scientific">Nesterenkonia lutea</name>
    <dbReference type="NCBI Taxonomy" id="272919"/>
    <lineage>
        <taxon>Bacteria</taxon>
        <taxon>Bacillati</taxon>
        <taxon>Actinomycetota</taxon>
        <taxon>Actinomycetes</taxon>
        <taxon>Micrococcales</taxon>
        <taxon>Micrococcaceae</taxon>
        <taxon>Nesterenkonia</taxon>
    </lineage>
</organism>
<feature type="binding site" evidence="2">
    <location>
        <position position="134"/>
    </location>
    <ligand>
        <name>a divalent metal cation</name>
        <dbReference type="ChEBI" id="CHEBI:60240"/>
        <note>catalytic</note>
    </ligand>
</feature>
<keyword evidence="2" id="KW-0456">Lyase</keyword>
<evidence type="ECO:0000313" key="6">
    <source>
        <dbReference type="Proteomes" id="UP000643525"/>
    </source>
</evidence>
<dbReference type="InterPro" id="IPR043700">
    <property type="entry name" value="DSD"/>
</dbReference>
<dbReference type="EMBL" id="JADBED010000001">
    <property type="protein sequence ID" value="MBE1523485.1"/>
    <property type="molecule type" value="Genomic_DNA"/>
</dbReference>
<dbReference type="GO" id="GO:0003868">
    <property type="term" value="F:4-hydroxyphenylpyruvate dioxygenase activity"/>
    <property type="evidence" value="ECO:0007669"/>
    <property type="project" value="UniProtKB-EC"/>
</dbReference>
<dbReference type="InterPro" id="IPR036237">
    <property type="entry name" value="Xyl_isomerase-like_sf"/>
</dbReference>
<comment type="similarity">
    <text evidence="2">Belongs to the bacterial two-domain DSD family.</text>
</comment>
<dbReference type="InterPro" id="IPR050312">
    <property type="entry name" value="IolE/XylAMocC-like"/>
</dbReference>
<dbReference type="PANTHER" id="PTHR12110:SF21">
    <property type="entry name" value="XYLOSE ISOMERASE-LIKE TIM BARREL DOMAIN-CONTAINING PROTEIN"/>
    <property type="match status" value="1"/>
</dbReference>
<feature type="binding site" evidence="2">
    <location>
        <position position="239"/>
    </location>
    <ligand>
        <name>a divalent metal cation</name>
        <dbReference type="ChEBI" id="CHEBI:60240"/>
        <note>catalytic</note>
    </ligand>
</feature>
<feature type="binding site" evidence="2">
    <location>
        <position position="564"/>
    </location>
    <ligand>
        <name>Mg(2+)</name>
        <dbReference type="ChEBI" id="CHEBI:18420"/>
    </ligand>
</feature>
<name>A0ABR9JCH0_9MICC</name>
<dbReference type="RefSeq" id="WP_192594634.1">
    <property type="nucleotide sequence ID" value="NZ_BAAALJ010000027.1"/>
</dbReference>
<dbReference type="Gene3D" id="3.10.180.10">
    <property type="entry name" value="2,3-Dihydroxybiphenyl 1,2-Dioxygenase, domain 1"/>
    <property type="match status" value="2"/>
</dbReference>
<feature type="binding site" evidence="2">
    <location>
        <position position="191"/>
    </location>
    <ligand>
        <name>a divalent metal cation</name>
        <dbReference type="ChEBI" id="CHEBI:60240"/>
        <note>catalytic</note>
    </ligand>
</feature>
<keyword evidence="5" id="KW-0223">Dioxygenase</keyword>
<dbReference type="InterPro" id="IPR013022">
    <property type="entry name" value="Xyl_isomerase-like_TIM-brl"/>
</dbReference>
<comment type="caution">
    <text evidence="5">The sequence shown here is derived from an EMBL/GenBank/DDBJ whole genome shotgun (WGS) entry which is preliminary data.</text>
</comment>
<comment type="catalytic activity">
    <reaction evidence="2">
        <text>3-dehydroshikimate = 3,4-dihydroxybenzoate + H2O</text>
        <dbReference type="Rhea" id="RHEA:24848"/>
        <dbReference type="ChEBI" id="CHEBI:15377"/>
        <dbReference type="ChEBI" id="CHEBI:16630"/>
        <dbReference type="ChEBI" id="CHEBI:36241"/>
        <dbReference type="EC" id="4.2.1.118"/>
    </reaction>
</comment>
<evidence type="ECO:0000256" key="2">
    <source>
        <dbReference type="HAMAP-Rule" id="MF_02238"/>
    </source>
</evidence>
<dbReference type="PANTHER" id="PTHR12110">
    <property type="entry name" value="HYDROXYPYRUVATE ISOMERASE"/>
    <property type="match status" value="1"/>
</dbReference>
<sequence length="598" mass="65943">MRTSIATVCLSGTLTDKLHACADAGFDGVEIMDADLTVSYESPEEIRALCRRLGLSIDLFQPFRDFEGVSEELLAENLHRAEAKFALMNRLGAETILVCSNAGTATIDDDATAAAQLGRLADLAAEYGIRIAYEALAWGRYVNDYRHAWRLVQMADRPNLGTCLDSFHILARGHDPAEIEDIDGEKIFFLQLADAPQLDMDVLSWSRHHRLFPGEGSFDLSSFLTHVLKAGYTGPLSLEVFNDTFRQTDVTGTAAHARRSLTWLADRASAANDWSTDRLPAAQTPRSVDFVEITGSDLGQADETLNQLGFTFRGKHRTKQVRLWTMGSTRIILNEQSQQPEPHLSAIGLLVDDAGQALARGAALGAPVVFRRTYAGDHELKALGAPDGTVIYWNDAPAEDTWVSEFHGGQPAVDSSHAVDHINLSYRWHEFEETVLFFHSVLGLDAQAPENVPSPQGLVRSQVMRTHDGTVRLPLNLAPPTAPLPPRHIAVTCTDIVGLAQSAHERGLHFLRIPENYYADVQARFGLGAEHLATLRELNLLYDRDEAGEFIHFYTPSIGGLFIEMVQRVGTYDGYGAANAPVRLAAQRRRPHPHPTSR</sequence>
<dbReference type="SUPFAM" id="SSF51658">
    <property type="entry name" value="Xylose isomerase-like"/>
    <property type="match status" value="1"/>
</dbReference>
<proteinExistence type="inferred from homology"/>
<dbReference type="SUPFAM" id="SSF54593">
    <property type="entry name" value="Glyoxalase/Bleomycin resistance protein/Dihydroxybiphenyl dioxygenase"/>
    <property type="match status" value="1"/>
</dbReference>
<evidence type="ECO:0000313" key="5">
    <source>
        <dbReference type="EMBL" id="MBE1523485.1"/>
    </source>
</evidence>
<dbReference type="Pfam" id="PF00903">
    <property type="entry name" value="Glyoxalase"/>
    <property type="match status" value="1"/>
</dbReference>
<protein>
    <recommendedName>
        <fullName evidence="2">3-dehydroshikimate dehydratase</fullName>
        <shortName evidence="2">DSD</shortName>
        <ecNumber evidence="2">4.2.1.118</ecNumber>
    </recommendedName>
</protein>
<keyword evidence="5" id="KW-0560">Oxidoreductase</keyword>
<dbReference type="InterPro" id="IPR004360">
    <property type="entry name" value="Glyas_Fos-R_dOase_dom"/>
</dbReference>
<comment type="pathway">
    <text evidence="2">Aromatic compound metabolism; 3,4-dihydroxybenzoate biosynthesis.</text>
</comment>
<dbReference type="Pfam" id="PF01261">
    <property type="entry name" value="AP_endonuc_2"/>
    <property type="match status" value="1"/>
</dbReference>
<evidence type="ECO:0000256" key="1">
    <source>
        <dbReference type="ARBA" id="ARBA00023277"/>
    </source>
</evidence>
<dbReference type="Pfam" id="PF14696">
    <property type="entry name" value="Glyoxalase_5"/>
    <property type="match status" value="1"/>
</dbReference>
<dbReference type="HAMAP" id="MF_02238">
    <property type="entry name" value="DSD"/>
    <property type="match status" value="1"/>
</dbReference>
<evidence type="ECO:0000259" key="3">
    <source>
        <dbReference type="Pfam" id="PF00903"/>
    </source>
</evidence>
<dbReference type="EC" id="4.2.1.118" evidence="2"/>
<keyword evidence="2" id="KW-0479">Metal-binding</keyword>
<gene>
    <name evidence="5" type="ORF">H4W27_000603</name>
</gene>
<keyword evidence="1" id="KW-0119">Carbohydrate metabolism</keyword>
<feature type="binding site" evidence="2">
    <location>
        <position position="421"/>
    </location>
    <ligand>
        <name>Mg(2+)</name>
        <dbReference type="ChEBI" id="CHEBI:18420"/>
    </ligand>
</feature>
<dbReference type="Proteomes" id="UP000643525">
    <property type="component" value="Unassembled WGS sequence"/>
</dbReference>
<comment type="cofactor">
    <cofactor evidence="2">
        <name>a divalent metal cation</name>
        <dbReference type="ChEBI" id="CHEBI:60240"/>
    </cofactor>
</comment>
<dbReference type="InterPro" id="IPR029068">
    <property type="entry name" value="Glyas_Bleomycin-R_OHBP_Dase"/>
</dbReference>
<reference evidence="5 6" key="1">
    <citation type="submission" date="2020-10" db="EMBL/GenBank/DDBJ databases">
        <title>Sequencing the genomes of 1000 actinobacteria strains.</title>
        <authorList>
            <person name="Klenk H.-P."/>
        </authorList>
    </citation>
    <scope>NUCLEOTIDE SEQUENCE [LARGE SCALE GENOMIC DNA]</scope>
    <source>
        <strain evidence="5 6">DSM 15666</strain>
    </source>
</reference>
<evidence type="ECO:0000259" key="4">
    <source>
        <dbReference type="Pfam" id="PF01261"/>
    </source>
</evidence>
<feature type="binding site" evidence="2">
    <location>
        <position position="165"/>
    </location>
    <ligand>
        <name>a divalent metal cation</name>
        <dbReference type="ChEBI" id="CHEBI:60240"/>
        <note>catalytic</note>
    </ligand>
</feature>
<comment type="function">
    <text evidence="2">Catalyzes the conversion of 3-dehydroshikimate to protocatechuate (3,4-dihydroxybenzoate), a common intermediate of quinate and shikimate degradation pathways.</text>
</comment>
<dbReference type="Gene3D" id="3.20.20.150">
    <property type="entry name" value="Divalent-metal-dependent TIM barrel enzymes"/>
    <property type="match status" value="1"/>
</dbReference>
<keyword evidence="6" id="KW-1185">Reference proteome</keyword>
<feature type="domain" description="Glyoxalase/fosfomycin resistance/dioxygenase" evidence="3">
    <location>
        <begin position="421"/>
        <end position="521"/>
    </location>
</feature>
<feature type="binding site" evidence="2">
    <location>
        <position position="488"/>
    </location>
    <ligand>
        <name>Mg(2+)</name>
        <dbReference type="ChEBI" id="CHEBI:18420"/>
    </ligand>
</feature>